<evidence type="ECO:0008006" key="13">
    <source>
        <dbReference type="Google" id="ProtNLM"/>
    </source>
</evidence>
<dbReference type="Proteomes" id="UP000729913">
    <property type="component" value="Unassembled WGS sequence"/>
</dbReference>
<dbReference type="SMART" id="SM00409">
    <property type="entry name" value="IG"/>
    <property type="match status" value="3"/>
</dbReference>
<dbReference type="GO" id="GO:0005634">
    <property type="term" value="C:nucleus"/>
    <property type="evidence" value="ECO:0007669"/>
    <property type="project" value="UniProtKB-SubCell"/>
</dbReference>
<dbReference type="OrthoDB" id="2152335at2759"/>
<dbReference type="PROSITE" id="PS50835">
    <property type="entry name" value="IG_LIKE"/>
    <property type="match status" value="2"/>
</dbReference>
<organism evidence="11 12">
    <name type="scientific">Cotesia typhae</name>
    <dbReference type="NCBI Taxonomy" id="2053667"/>
    <lineage>
        <taxon>Eukaryota</taxon>
        <taxon>Metazoa</taxon>
        <taxon>Ecdysozoa</taxon>
        <taxon>Arthropoda</taxon>
        <taxon>Hexapoda</taxon>
        <taxon>Insecta</taxon>
        <taxon>Pterygota</taxon>
        <taxon>Neoptera</taxon>
        <taxon>Endopterygota</taxon>
        <taxon>Hymenoptera</taxon>
        <taxon>Apocrita</taxon>
        <taxon>Ichneumonoidea</taxon>
        <taxon>Braconidae</taxon>
        <taxon>Microgastrinae</taxon>
        <taxon>Cotesia</taxon>
    </lineage>
</organism>
<evidence type="ECO:0000256" key="4">
    <source>
        <dbReference type="ARBA" id="ARBA00022490"/>
    </source>
</evidence>
<comment type="subcellular location">
    <subcellularLocation>
        <location evidence="2">Cytoplasm</location>
    </subcellularLocation>
    <subcellularLocation>
        <location evidence="1">Nucleus</location>
    </subcellularLocation>
</comment>
<dbReference type="EMBL" id="JAAOIC020000044">
    <property type="protein sequence ID" value="KAG8038197.1"/>
    <property type="molecule type" value="Genomic_DNA"/>
</dbReference>
<comment type="similarity">
    <text evidence="3">Belongs to the protein kinase superfamily. CAMK Ser/Thr protein kinase family.</text>
</comment>
<evidence type="ECO:0000313" key="11">
    <source>
        <dbReference type="EMBL" id="KAG8038197.1"/>
    </source>
</evidence>
<feature type="domain" description="Fibronectin type-III" evidence="10">
    <location>
        <begin position="373"/>
        <end position="469"/>
    </location>
</feature>
<keyword evidence="7" id="KW-0539">Nucleus</keyword>
<protein>
    <recommendedName>
        <fullName evidence="13">Titin</fullName>
    </recommendedName>
</protein>
<sequence>MKDVRIARGDKAKFNIELTKGDALVRWFKDGQELQFSEHVSLSIDGKRQKLKIYEATSEDAGVYSCQVGEQTSAARLVVEEPEIDFIRRLPDVTLVPLDEDALFTIELSKPDVPVQWFKKGVPIKESAKYTIIDEGRVKKLIVSDCSVDDAVEYSAVVLNVKTSSRLKVEVVEAPPKISIESPKKYRVKKGHDVDMTVRFSAAPKPTDEWTVDGRVIVKSKRIIKTCDEESATLTIKKVEEKDVGDYTLKLVNTHGEASTEIKLIIGREPGKPEGPLVVKNIRHDRVTIQWKPPKDDGGYDITEYIIEKCEKTKKTWTRITEVTEETLTYEIENLNKDIEYIFRVIARNEVGPSEPLESEPVTMKLTFDKPGAPQGPLEVSGMTKTSFTIMWNPPESDGGSPIIEYNVEMKETSKKSWTKVGTTKEDITYISVSDLKTDAAYEFRITATNAIGTGPPYLSEEPIVTGKRISKYFSVNALKIIINREKNFLI</sequence>
<dbReference type="InterPro" id="IPR007110">
    <property type="entry name" value="Ig-like_dom"/>
</dbReference>
<dbReference type="AlphaFoldDB" id="A0A8J5R0H3"/>
<keyword evidence="8" id="KW-0393">Immunoglobulin domain</keyword>
<feature type="domain" description="Ig-like" evidence="9">
    <location>
        <begin position="1"/>
        <end position="78"/>
    </location>
</feature>
<gene>
    <name evidence="11" type="ORF">G9C98_006523</name>
</gene>
<dbReference type="Pfam" id="PF00041">
    <property type="entry name" value="fn3"/>
    <property type="match status" value="2"/>
</dbReference>
<comment type="caution">
    <text evidence="11">The sequence shown here is derived from an EMBL/GenBank/DDBJ whole genome shotgun (WGS) entry which is preliminary data.</text>
</comment>
<evidence type="ECO:0000256" key="3">
    <source>
        <dbReference type="ARBA" id="ARBA00006692"/>
    </source>
</evidence>
<dbReference type="Pfam" id="PF07679">
    <property type="entry name" value="I-set"/>
    <property type="match status" value="3"/>
</dbReference>
<dbReference type="SMART" id="SM00408">
    <property type="entry name" value="IGc2"/>
    <property type="match status" value="2"/>
</dbReference>
<feature type="domain" description="Fibronectin type-III" evidence="10">
    <location>
        <begin position="273"/>
        <end position="367"/>
    </location>
</feature>
<evidence type="ECO:0000256" key="8">
    <source>
        <dbReference type="ARBA" id="ARBA00023319"/>
    </source>
</evidence>
<dbReference type="FunFam" id="2.60.40.10:FF:000031">
    <property type="entry name" value="Myosin-binding protein C, slow type"/>
    <property type="match status" value="1"/>
</dbReference>
<dbReference type="SMART" id="SM00060">
    <property type="entry name" value="FN3"/>
    <property type="match status" value="2"/>
</dbReference>
<evidence type="ECO:0000256" key="5">
    <source>
        <dbReference type="ARBA" id="ARBA00022737"/>
    </source>
</evidence>
<dbReference type="InterPro" id="IPR013098">
    <property type="entry name" value="Ig_I-set"/>
</dbReference>
<dbReference type="PANTHER" id="PTHR13817:SF151">
    <property type="entry name" value="TITIN"/>
    <property type="match status" value="1"/>
</dbReference>
<evidence type="ECO:0000256" key="1">
    <source>
        <dbReference type="ARBA" id="ARBA00004123"/>
    </source>
</evidence>
<keyword evidence="6" id="KW-1015">Disulfide bond</keyword>
<dbReference type="FunFam" id="2.60.40.10:FF:000160">
    <property type="entry name" value="Titin a"/>
    <property type="match status" value="1"/>
</dbReference>
<keyword evidence="5" id="KW-0677">Repeat</keyword>
<dbReference type="FunFam" id="2.60.40.10:FF:000050">
    <property type="entry name" value="Titin isoform B"/>
    <property type="match status" value="2"/>
</dbReference>
<proteinExistence type="inferred from homology"/>
<dbReference type="InterPro" id="IPR003598">
    <property type="entry name" value="Ig_sub2"/>
</dbReference>
<dbReference type="InterPro" id="IPR003599">
    <property type="entry name" value="Ig_sub"/>
</dbReference>
<evidence type="ECO:0000256" key="7">
    <source>
        <dbReference type="ARBA" id="ARBA00023242"/>
    </source>
</evidence>
<keyword evidence="12" id="KW-1185">Reference proteome</keyword>
<dbReference type="InterPro" id="IPR003961">
    <property type="entry name" value="FN3_dom"/>
</dbReference>
<accession>A0A8J5R0H3</accession>
<evidence type="ECO:0000259" key="9">
    <source>
        <dbReference type="PROSITE" id="PS50835"/>
    </source>
</evidence>
<evidence type="ECO:0000259" key="10">
    <source>
        <dbReference type="PROSITE" id="PS50853"/>
    </source>
</evidence>
<dbReference type="InterPro" id="IPR050964">
    <property type="entry name" value="Striated_Muscle_Regulatory"/>
</dbReference>
<dbReference type="PROSITE" id="PS50853">
    <property type="entry name" value="FN3"/>
    <property type="match status" value="2"/>
</dbReference>
<dbReference type="CDD" id="cd00063">
    <property type="entry name" value="FN3"/>
    <property type="match status" value="2"/>
</dbReference>
<dbReference type="GO" id="GO:0009653">
    <property type="term" value="P:anatomical structure morphogenesis"/>
    <property type="evidence" value="ECO:0007669"/>
    <property type="project" value="UniProtKB-ARBA"/>
</dbReference>
<reference evidence="11" key="1">
    <citation type="submission" date="2020-03" db="EMBL/GenBank/DDBJ databases">
        <authorList>
            <person name="Chebbi M.A."/>
            <person name="Drezen J.M."/>
        </authorList>
    </citation>
    <scope>NUCLEOTIDE SEQUENCE</scope>
    <source>
        <tissue evidence="11">Whole body</tissue>
    </source>
</reference>
<evidence type="ECO:0000256" key="6">
    <source>
        <dbReference type="ARBA" id="ARBA00023157"/>
    </source>
</evidence>
<evidence type="ECO:0000256" key="2">
    <source>
        <dbReference type="ARBA" id="ARBA00004496"/>
    </source>
</evidence>
<name>A0A8J5R0H3_9HYME</name>
<dbReference type="GO" id="GO:0005737">
    <property type="term" value="C:cytoplasm"/>
    <property type="evidence" value="ECO:0007669"/>
    <property type="project" value="UniProtKB-SubCell"/>
</dbReference>
<dbReference type="GO" id="GO:0030154">
    <property type="term" value="P:cell differentiation"/>
    <property type="evidence" value="ECO:0007669"/>
    <property type="project" value="UniProtKB-ARBA"/>
</dbReference>
<dbReference type="FunFam" id="2.60.40.10:FF:000003">
    <property type="entry name" value="Titin isoform E"/>
    <property type="match status" value="1"/>
</dbReference>
<dbReference type="PANTHER" id="PTHR13817">
    <property type="entry name" value="TITIN"/>
    <property type="match status" value="1"/>
</dbReference>
<feature type="domain" description="Ig-like" evidence="9">
    <location>
        <begin position="176"/>
        <end position="265"/>
    </location>
</feature>
<keyword evidence="4" id="KW-0963">Cytoplasm</keyword>
<evidence type="ECO:0000313" key="12">
    <source>
        <dbReference type="Proteomes" id="UP000729913"/>
    </source>
</evidence>
<reference evidence="11" key="2">
    <citation type="submission" date="2021-04" db="EMBL/GenBank/DDBJ databases">
        <title>Genome-wide patterns of bracovirus chromosomal integration into multiple host tissues during parasitism.</title>
        <authorList>
            <person name="Chebbi M.A.C."/>
        </authorList>
    </citation>
    <scope>NUCLEOTIDE SEQUENCE</scope>
    <source>
        <tissue evidence="11">Whole body</tissue>
    </source>
</reference>